<dbReference type="CDD" id="cd00609">
    <property type="entry name" value="AAT_like"/>
    <property type="match status" value="1"/>
</dbReference>
<evidence type="ECO:0000256" key="8">
    <source>
        <dbReference type="ARBA" id="ARBA00022679"/>
    </source>
</evidence>
<organism evidence="14 15">
    <name type="scientific">Bacteroides coprosuis DSM 18011</name>
    <dbReference type="NCBI Taxonomy" id="679937"/>
    <lineage>
        <taxon>Bacteria</taxon>
        <taxon>Pseudomonadati</taxon>
        <taxon>Bacteroidota</taxon>
        <taxon>Bacteroidia</taxon>
        <taxon>Bacteroidales</taxon>
        <taxon>Bacteroidaceae</taxon>
        <taxon>Bacteroides</taxon>
    </lineage>
</organism>
<dbReference type="GO" id="GO:0000105">
    <property type="term" value="P:L-histidine biosynthetic process"/>
    <property type="evidence" value="ECO:0007669"/>
    <property type="project" value="UniProtKB-UniRule"/>
</dbReference>
<dbReference type="AlphaFoldDB" id="F3ZUJ7"/>
<dbReference type="InterPro" id="IPR015424">
    <property type="entry name" value="PyrdxlP-dep_Trfase"/>
</dbReference>
<dbReference type="OrthoDB" id="9813612at2"/>
<evidence type="ECO:0000256" key="4">
    <source>
        <dbReference type="ARBA" id="ARBA00007970"/>
    </source>
</evidence>
<dbReference type="GO" id="GO:0004400">
    <property type="term" value="F:histidinol-phosphate transaminase activity"/>
    <property type="evidence" value="ECO:0007669"/>
    <property type="project" value="UniProtKB-UniRule"/>
</dbReference>
<dbReference type="PROSITE" id="PS00599">
    <property type="entry name" value="AA_TRANSFER_CLASS_2"/>
    <property type="match status" value="1"/>
</dbReference>
<dbReference type="SUPFAM" id="SSF53383">
    <property type="entry name" value="PLP-dependent transferases"/>
    <property type="match status" value="1"/>
</dbReference>
<keyword evidence="15" id="KW-1185">Reference proteome</keyword>
<dbReference type="HAMAP" id="MF_01023">
    <property type="entry name" value="HisC_aminotrans_2"/>
    <property type="match status" value="1"/>
</dbReference>
<comment type="pathway">
    <text evidence="2 12">Amino-acid biosynthesis; L-histidine biosynthesis; L-histidine from 5-phospho-alpha-D-ribose 1-diphosphate: step 7/9.</text>
</comment>
<evidence type="ECO:0000256" key="12">
    <source>
        <dbReference type="HAMAP-Rule" id="MF_01023"/>
    </source>
</evidence>
<dbReference type="Proteomes" id="UP000018439">
    <property type="component" value="Chromosome"/>
</dbReference>
<dbReference type="InterPro" id="IPR001917">
    <property type="entry name" value="Aminotrans_II_pyridoxalP_BS"/>
</dbReference>
<dbReference type="InterPro" id="IPR004839">
    <property type="entry name" value="Aminotransferase_I/II_large"/>
</dbReference>
<evidence type="ECO:0000313" key="15">
    <source>
        <dbReference type="Proteomes" id="UP000018439"/>
    </source>
</evidence>
<protein>
    <recommendedName>
        <fullName evidence="12">Histidinol-phosphate aminotransferase</fullName>
        <ecNumber evidence="12">2.6.1.9</ecNumber>
    </recommendedName>
    <alternativeName>
        <fullName evidence="12">Imidazole acetol-phosphate transaminase</fullName>
    </alternativeName>
</protein>
<keyword evidence="10 12" id="KW-0368">Histidine biosynthesis</keyword>
<keyword evidence="8 12" id="KW-0808">Transferase</keyword>
<dbReference type="PANTHER" id="PTHR42885">
    <property type="entry name" value="HISTIDINOL-PHOSPHATE AMINOTRANSFERASE-RELATED"/>
    <property type="match status" value="1"/>
</dbReference>
<dbReference type="HOGENOM" id="CLU_017584_3_1_10"/>
<comment type="cofactor">
    <cofactor evidence="1 12">
        <name>pyridoxal 5'-phosphate</name>
        <dbReference type="ChEBI" id="CHEBI:597326"/>
    </cofactor>
</comment>
<dbReference type="InterPro" id="IPR015422">
    <property type="entry name" value="PyrdxlP-dep_Trfase_small"/>
</dbReference>
<dbReference type="STRING" id="679937.Bcop_0955"/>
<dbReference type="Pfam" id="PF00155">
    <property type="entry name" value="Aminotran_1_2"/>
    <property type="match status" value="1"/>
</dbReference>
<evidence type="ECO:0000256" key="11">
    <source>
        <dbReference type="ARBA" id="ARBA00047481"/>
    </source>
</evidence>
<dbReference type="EC" id="2.6.1.9" evidence="12"/>
<gene>
    <name evidence="12" type="primary">hisC</name>
    <name evidence="14" type="ORF">Bcop_0955</name>
</gene>
<name>F3ZUJ7_9BACE</name>
<evidence type="ECO:0000256" key="5">
    <source>
        <dbReference type="ARBA" id="ARBA00011738"/>
    </source>
</evidence>
<dbReference type="PANTHER" id="PTHR42885:SF2">
    <property type="entry name" value="HISTIDINOL-PHOSPHATE AMINOTRANSFERASE"/>
    <property type="match status" value="1"/>
</dbReference>
<dbReference type="Gene3D" id="3.40.640.10">
    <property type="entry name" value="Type I PLP-dependent aspartate aminotransferase-like (Major domain)"/>
    <property type="match status" value="1"/>
</dbReference>
<reference evidence="14 15" key="1">
    <citation type="journal article" date="2011" name="Stand. Genomic Sci.">
        <title>Non-contiguous finished genome sequence of Bacteroides coprosuis type strain (PC139).</title>
        <authorList>
            <person name="Land M."/>
            <person name="Held B."/>
            <person name="Gronow S."/>
            <person name="Abt B."/>
            <person name="Lucas S."/>
            <person name="Del Rio T.G."/>
            <person name="Nolan M."/>
            <person name="Tice H."/>
            <person name="Cheng J.F."/>
            <person name="Pitluck S."/>
            <person name="Liolios K."/>
            <person name="Pagani I."/>
            <person name="Ivanova N."/>
            <person name="Mavromatis K."/>
            <person name="Mikhailova N."/>
            <person name="Pati A."/>
            <person name="Tapia R."/>
            <person name="Han C."/>
            <person name="Goodwin L."/>
            <person name="Chen A."/>
            <person name="Palaniappan K."/>
            <person name="Hauser L."/>
            <person name="Brambilla E.M."/>
            <person name="Rohde M."/>
            <person name="Goker M."/>
            <person name="Detter J.C."/>
            <person name="Woyke T."/>
            <person name="Bristow J."/>
            <person name="Eisen J.A."/>
            <person name="Markowitz V."/>
            <person name="Hugenholtz P."/>
            <person name="Kyrpides N.C."/>
            <person name="Klenk H.P."/>
            <person name="Lapidus A."/>
        </authorList>
    </citation>
    <scope>NUCLEOTIDE SEQUENCE</scope>
    <source>
        <strain evidence="14 15">DSM 18011</strain>
    </source>
</reference>
<evidence type="ECO:0000256" key="3">
    <source>
        <dbReference type="ARBA" id="ARBA00005189"/>
    </source>
</evidence>
<dbReference type="eggNOG" id="COG0079">
    <property type="taxonomic scope" value="Bacteria"/>
</dbReference>
<feature type="modified residue" description="N6-(pyridoxal phosphate)lysine" evidence="12">
    <location>
        <position position="207"/>
    </location>
</feature>
<dbReference type="InterPro" id="IPR015421">
    <property type="entry name" value="PyrdxlP-dep_Trfase_major"/>
</dbReference>
<dbReference type="NCBIfam" id="TIGR01141">
    <property type="entry name" value="hisC"/>
    <property type="match status" value="1"/>
</dbReference>
<comment type="pathway">
    <text evidence="3">Lipid metabolism.</text>
</comment>
<dbReference type="GO" id="GO:0030170">
    <property type="term" value="F:pyridoxal phosphate binding"/>
    <property type="evidence" value="ECO:0007669"/>
    <property type="project" value="InterPro"/>
</dbReference>
<keyword evidence="9 12" id="KW-0663">Pyridoxal phosphate</keyword>
<keyword evidence="7 12" id="KW-0028">Amino-acid biosynthesis</keyword>
<comment type="subunit">
    <text evidence="5 12">Homodimer.</text>
</comment>
<keyword evidence="6 12" id="KW-0032">Aminotransferase</keyword>
<evidence type="ECO:0000256" key="1">
    <source>
        <dbReference type="ARBA" id="ARBA00001933"/>
    </source>
</evidence>
<dbReference type="UniPathway" id="UPA00031">
    <property type="reaction ID" value="UER00012"/>
</dbReference>
<evidence type="ECO:0000313" key="14">
    <source>
        <dbReference type="EMBL" id="EGJ71162.1"/>
    </source>
</evidence>
<evidence type="ECO:0000256" key="6">
    <source>
        <dbReference type="ARBA" id="ARBA00022576"/>
    </source>
</evidence>
<proteinExistence type="inferred from homology"/>
<dbReference type="InterPro" id="IPR005861">
    <property type="entry name" value="HisP_aminotrans"/>
</dbReference>
<comment type="catalytic activity">
    <reaction evidence="11 12">
        <text>L-histidinol phosphate + 2-oxoglutarate = 3-(imidazol-4-yl)-2-oxopropyl phosphate + L-glutamate</text>
        <dbReference type="Rhea" id="RHEA:23744"/>
        <dbReference type="ChEBI" id="CHEBI:16810"/>
        <dbReference type="ChEBI" id="CHEBI:29985"/>
        <dbReference type="ChEBI" id="CHEBI:57766"/>
        <dbReference type="ChEBI" id="CHEBI:57980"/>
        <dbReference type="EC" id="2.6.1.9"/>
    </reaction>
</comment>
<evidence type="ECO:0000256" key="7">
    <source>
        <dbReference type="ARBA" id="ARBA00022605"/>
    </source>
</evidence>
<dbReference type="Gene3D" id="3.90.1150.10">
    <property type="entry name" value="Aspartate Aminotransferase, domain 1"/>
    <property type="match status" value="1"/>
</dbReference>
<accession>F3ZUJ7</accession>
<feature type="domain" description="Aminotransferase class I/classII large" evidence="13">
    <location>
        <begin position="47"/>
        <end position="340"/>
    </location>
</feature>
<sequence length="350" mass="40232">MNNINIKELIRDNILKLQPYSSARVEYEGDANIWLDANENPFGLRYNRYPDPFQCELKKVLSTIKNVSSKQIFIGNGSDEVIDLLIRVFCEPGIDSIITFNPSYTMYITSATINNVRVREFLLTEEFQIPLTVLKQNRENTDKLLFICTPNNPIGNLIPLSVIEQVCRLFTGIVVVDEAYLDFSNSDSAIKLLDKYNNLFIVQTLSKAYGMAGLRLGIGIGNPEIIEILNRIKPPYNVSQSTQDLVLDRLNYLPEIKTHIQLLIKERNLLYNDLIQLSFFNRVFESEANFILVQTPHYKELYDFLCSKGIVVRIRNIPPSLLHGLRLTVGLPVENKKLMESLLLFKRRLK</sequence>
<evidence type="ECO:0000259" key="13">
    <source>
        <dbReference type="Pfam" id="PF00155"/>
    </source>
</evidence>
<dbReference type="EMBL" id="CM001167">
    <property type="protein sequence ID" value="EGJ71162.1"/>
    <property type="molecule type" value="Genomic_DNA"/>
</dbReference>
<evidence type="ECO:0000256" key="2">
    <source>
        <dbReference type="ARBA" id="ARBA00005011"/>
    </source>
</evidence>
<evidence type="ECO:0000256" key="10">
    <source>
        <dbReference type="ARBA" id="ARBA00023102"/>
    </source>
</evidence>
<comment type="similarity">
    <text evidence="4 12">Belongs to the class-II pyridoxal-phosphate-dependent aminotransferase family. Histidinol-phosphate aminotransferase subfamily.</text>
</comment>
<evidence type="ECO:0000256" key="9">
    <source>
        <dbReference type="ARBA" id="ARBA00022898"/>
    </source>
</evidence>